<name>A0A8E2QFT0_9GAMM</name>
<dbReference type="Proteomes" id="UP000235881">
    <property type="component" value="Unassembled WGS sequence"/>
</dbReference>
<sequence>MTDSLSLNLGRPTALRGNPYHGLVREGLLTLPNAATMPYPQPSGEHWQRGSTALIAHPNAPGITRTPEQAADDAAAGLEWWTQAILSGNQLYGAELPGWIYIDPAGARWLVTTDLSSAHVSGGVCTVTLARFGVLGGEPEAYTYNVTVPNMGQSTPQLTGTTGTRLRRYHTSPTGNGAMFEVSVEYSQPFELFWRWRPVGWVEITLSGAGSSCIPSVVVRKTRTQTLGTYVDQPTTLSVDNYYLNREPDGSHTVSQVPGGDIAATLATHNVVTSGEESGFSGWVVGMLYSAAGAVQELTLEHRAITTWSSVPLIYTGPTSIPEGQQFNGTFELEQSWTSTLSMTYRLGGAVLASDQLQITETSSETLIYVDATATRDYSVQITCTPGASFATSSSGTPETVFMGGLYTYGFYSEVAPRVGRRLQQWWSEPGVPWRYLQPCPYRYSAQLYGSVSWFRPGQVDDGASSFHYATPIAGPSGAITVPPLQIDKSGDPGTYDRLAYASLCPVTGAFARDTVPVCYV</sequence>
<gene>
    <name evidence="1" type="ORF">CXK95_01165</name>
</gene>
<accession>A0A8E2QFT0</accession>
<evidence type="ECO:0000313" key="1">
    <source>
        <dbReference type="EMBL" id="PNF77934.1"/>
    </source>
</evidence>
<reference evidence="1 2" key="1">
    <citation type="submission" date="2018-01" db="EMBL/GenBank/DDBJ databases">
        <title>Denitrification phenotypes of diverse strains of Pseudomonas stutzeri.</title>
        <authorList>
            <person name="Milligan D.A."/>
            <person name="Bergaust L."/>
            <person name="Bakken L.R."/>
            <person name="Frostegard A."/>
        </authorList>
    </citation>
    <scope>NUCLEOTIDE SEQUENCE [LARGE SCALE GENOMIC DNA]</scope>
    <source>
        <strain evidence="1 2">DSM 50238</strain>
    </source>
</reference>
<organism evidence="1 2">
    <name type="scientific">Stutzerimonas degradans</name>
    <dbReference type="NCBI Taxonomy" id="2968968"/>
    <lineage>
        <taxon>Bacteria</taxon>
        <taxon>Pseudomonadati</taxon>
        <taxon>Pseudomonadota</taxon>
        <taxon>Gammaproteobacteria</taxon>
        <taxon>Pseudomonadales</taxon>
        <taxon>Pseudomonadaceae</taxon>
        <taxon>Stutzerimonas</taxon>
    </lineage>
</organism>
<protein>
    <submittedName>
        <fullName evidence="1">Uncharacterized protein</fullName>
    </submittedName>
</protein>
<proteinExistence type="predicted"/>
<dbReference type="AlphaFoldDB" id="A0A8E2QFT0"/>
<keyword evidence="2" id="KW-1185">Reference proteome</keyword>
<dbReference type="EMBL" id="POUK01000001">
    <property type="protein sequence ID" value="PNF77934.1"/>
    <property type="molecule type" value="Genomic_DNA"/>
</dbReference>
<evidence type="ECO:0000313" key="2">
    <source>
        <dbReference type="Proteomes" id="UP000235881"/>
    </source>
</evidence>
<comment type="caution">
    <text evidence="1">The sequence shown here is derived from an EMBL/GenBank/DDBJ whole genome shotgun (WGS) entry which is preliminary data.</text>
</comment>